<accession>A0A098AYD3</accession>
<proteinExistence type="predicted"/>
<dbReference type="PATRIC" id="fig|49338.4.peg.787"/>
<sequence length="347" mass="40041">MNIGYLQETLSSITEVKPLGKTAEVNGVLCHIIGLVRYGDILRLAALQYDDEFAERAEAAEIAELNGLHEKPETNRERLRGDRSLDMTDIFHAVQTIRIGEKQFEINEMGTSRCDWKNWQIPVLLTEFLKQGWHPAGLEYQSMENLFLTFMRLSGDYDCLPDVGENPAVQLTFRREHIPHPVEQPLTLSVGTDYPDKLYFQDKNTGEKHWVQINRVYLADMWAEMRQTFNDPRLTEQFSAAELAEHQGEFERRFATICPQGMCFPVIEYECEEDLYLQFYSQEWLDNLPQSNSSCIGFIMKPDKKTGISGLPLKAAVIEEPMLADRRIIDTELFSCSLPRQYDDVIL</sequence>
<organism evidence="1">
    <name type="scientific">Desulfitobacterium hafniense</name>
    <name type="common">Desulfitobacterium frappieri</name>
    <dbReference type="NCBI Taxonomy" id="49338"/>
    <lineage>
        <taxon>Bacteria</taxon>
        <taxon>Bacillati</taxon>
        <taxon>Bacillota</taxon>
        <taxon>Clostridia</taxon>
        <taxon>Eubacteriales</taxon>
        <taxon>Desulfitobacteriaceae</taxon>
        <taxon>Desulfitobacterium</taxon>
    </lineage>
</organism>
<evidence type="ECO:0000313" key="1">
    <source>
        <dbReference type="EMBL" id="CDX00621.1"/>
    </source>
</evidence>
<dbReference type="RefSeq" id="WP_144677319.1">
    <property type="nucleotide sequence ID" value="NZ_LK996017.1"/>
</dbReference>
<protein>
    <submittedName>
        <fullName evidence="1">Uncharacterized protein</fullName>
    </submittedName>
</protein>
<name>A0A098AYD3_DESHA</name>
<reference evidence="1" key="1">
    <citation type="submission" date="2014-07" db="EMBL/GenBank/DDBJ databases">
        <authorList>
            <person name="Hornung V.Bastian."/>
        </authorList>
    </citation>
    <scope>NUCLEOTIDE SEQUENCE</scope>
    <source>
        <strain evidence="1">PCE-S</strain>
    </source>
</reference>
<dbReference type="EMBL" id="LK996017">
    <property type="protein sequence ID" value="CDX00621.1"/>
    <property type="molecule type" value="Genomic_DNA"/>
</dbReference>
<gene>
    <name evidence="1" type="ORF">DPCES_0734</name>
</gene>
<dbReference type="AlphaFoldDB" id="A0A098AYD3"/>